<proteinExistence type="predicted"/>
<keyword evidence="2" id="KW-1185">Reference proteome</keyword>
<sequence>MTTIDSKPPRKRDVAVQLNTRVSLENRELLDEVAAREGISLRAAVETAIRSTWGSGDQKADPS</sequence>
<dbReference type="RefSeq" id="WP_259540890.1">
    <property type="nucleotide sequence ID" value="NZ_JANLCJ010000008.1"/>
</dbReference>
<dbReference type="EMBL" id="JANLCJ010000008">
    <property type="protein sequence ID" value="MCS5735787.1"/>
    <property type="molecule type" value="Genomic_DNA"/>
</dbReference>
<evidence type="ECO:0000313" key="1">
    <source>
        <dbReference type="EMBL" id="MCS5735787.1"/>
    </source>
</evidence>
<protein>
    <recommendedName>
        <fullName evidence="3">Ribbon-helix-helix protein CopG domain-containing protein</fullName>
    </recommendedName>
</protein>
<comment type="caution">
    <text evidence="1">The sequence shown here is derived from an EMBL/GenBank/DDBJ whole genome shotgun (WGS) entry which is preliminary data.</text>
</comment>
<evidence type="ECO:0008006" key="3">
    <source>
        <dbReference type="Google" id="ProtNLM"/>
    </source>
</evidence>
<evidence type="ECO:0000313" key="2">
    <source>
        <dbReference type="Proteomes" id="UP001165586"/>
    </source>
</evidence>
<dbReference type="Proteomes" id="UP001165586">
    <property type="component" value="Unassembled WGS sequence"/>
</dbReference>
<organism evidence="1 2">
    <name type="scientific">Herbiconiux daphne</name>
    <dbReference type="NCBI Taxonomy" id="2970914"/>
    <lineage>
        <taxon>Bacteria</taxon>
        <taxon>Bacillati</taxon>
        <taxon>Actinomycetota</taxon>
        <taxon>Actinomycetes</taxon>
        <taxon>Micrococcales</taxon>
        <taxon>Microbacteriaceae</taxon>
        <taxon>Herbiconiux</taxon>
    </lineage>
</organism>
<name>A0ABT2H768_9MICO</name>
<reference evidence="1" key="1">
    <citation type="submission" date="2022-08" db="EMBL/GenBank/DDBJ databases">
        <authorList>
            <person name="Deng Y."/>
            <person name="Han X.-F."/>
            <person name="Zhang Y.-Q."/>
        </authorList>
    </citation>
    <scope>NUCLEOTIDE SEQUENCE</scope>
    <source>
        <strain evidence="1">CPCC 203386</strain>
    </source>
</reference>
<accession>A0ABT2H768</accession>
<gene>
    <name evidence="1" type="ORF">N1032_18760</name>
</gene>